<comment type="caution">
    <text evidence="1">The sequence shown here is derived from an EMBL/GenBank/DDBJ whole genome shotgun (WGS) entry which is preliminary data.</text>
</comment>
<evidence type="ECO:0000313" key="1">
    <source>
        <dbReference type="EMBL" id="NIF24743.1"/>
    </source>
</evidence>
<reference evidence="1 2" key="1">
    <citation type="journal article" date="2019" name="bioRxiv">
        <title>Bacteria contribute to plant secondary compound degradation in a generalist herbivore system.</title>
        <authorList>
            <person name="Francoeur C.B."/>
            <person name="Khadempour L."/>
            <person name="Moreira-Soto R.D."/>
            <person name="Gotting K."/>
            <person name="Book A.J."/>
            <person name="Pinto-Tomas A.A."/>
            <person name="Keefover-Ring K."/>
            <person name="Currie C.R."/>
        </authorList>
    </citation>
    <scope>NUCLEOTIDE SEQUENCE [LARGE SCALE GENOMIC DNA]</scope>
    <source>
        <strain evidence="1">Acro-835</strain>
    </source>
</reference>
<gene>
    <name evidence="1" type="ORF">F3J40_24555</name>
</gene>
<dbReference type="InterPro" id="IPR031325">
    <property type="entry name" value="RHS_repeat"/>
</dbReference>
<accession>A0ABX0RHE2</accession>
<dbReference type="EMBL" id="VWXF01000026">
    <property type="protein sequence ID" value="NIF24743.1"/>
    <property type="molecule type" value="Genomic_DNA"/>
</dbReference>
<dbReference type="NCBIfam" id="TIGR01643">
    <property type="entry name" value="YD_repeat_2x"/>
    <property type="match status" value="5"/>
</dbReference>
<proteinExistence type="predicted"/>
<sequence length="356" mass="41152">GLIIRRNPQGDVLIADDDGAAWRLFRATPGEPQRLRLATLSDEYANALESEWDAQGRLVAVRDEGDALEVQLHYGDTRFPDRLTEAWQHRDGERWLLMRWGYDGAGRLVGVTDASGVETRAFGWHEEHLLAWHRLPGGLRSDYVWALHDHWRVVAQHDSRGDGCDIRYDLAARITYVTTREGYQREHHWDERGLITAFKDERGGWWQYGWNEDEQLLWRSDPSGHEEHFEYDAAGNRAVHTDADGRRRAVTWLAQRALPVKVTEPDGGTTHFFYDSRHHLVREVDALGQATRYARNNFGQVISVTDALGNVSRRKYDDRGLLTSDTDCSGSETRYEWHPRGWLLREILPDGRHTDY</sequence>
<dbReference type="Proteomes" id="UP001515683">
    <property type="component" value="Unassembled WGS sequence"/>
</dbReference>
<dbReference type="Pfam" id="PF05593">
    <property type="entry name" value="RHS_repeat"/>
    <property type="match status" value="4"/>
</dbReference>
<feature type="non-terminal residue" evidence="1">
    <location>
        <position position="356"/>
    </location>
</feature>
<name>A0ABX0RHE2_9GAMM</name>
<feature type="non-terminal residue" evidence="1">
    <location>
        <position position="1"/>
    </location>
</feature>
<dbReference type="PANTHER" id="PTHR32305:SF15">
    <property type="entry name" value="PROTEIN RHSA-RELATED"/>
    <property type="match status" value="1"/>
</dbReference>
<dbReference type="InterPro" id="IPR050708">
    <property type="entry name" value="T6SS_VgrG/RHS"/>
</dbReference>
<protein>
    <submittedName>
        <fullName evidence="1">RHS repeat protein</fullName>
    </submittedName>
</protein>
<dbReference type="InterPro" id="IPR006530">
    <property type="entry name" value="YD"/>
</dbReference>
<dbReference type="PANTHER" id="PTHR32305">
    <property type="match status" value="1"/>
</dbReference>
<keyword evidence="2" id="KW-1185">Reference proteome</keyword>
<organism evidence="1 2">
    <name type="scientific">Candidatus Pantoea multigeneris</name>
    <dbReference type="NCBI Taxonomy" id="2608357"/>
    <lineage>
        <taxon>Bacteria</taxon>
        <taxon>Pseudomonadati</taxon>
        <taxon>Pseudomonadota</taxon>
        <taxon>Gammaproteobacteria</taxon>
        <taxon>Enterobacterales</taxon>
        <taxon>Erwiniaceae</taxon>
        <taxon>Pantoea</taxon>
    </lineage>
</organism>
<evidence type="ECO:0000313" key="2">
    <source>
        <dbReference type="Proteomes" id="UP001515683"/>
    </source>
</evidence>
<dbReference type="Gene3D" id="2.180.10.10">
    <property type="entry name" value="RHS repeat-associated core"/>
    <property type="match status" value="2"/>
</dbReference>